<evidence type="ECO:0000313" key="4">
    <source>
        <dbReference type="Proteomes" id="UP000811246"/>
    </source>
</evidence>
<dbReference type="EMBL" id="CM031826">
    <property type="protein sequence ID" value="KAG6726036.1"/>
    <property type="molecule type" value="Genomic_DNA"/>
</dbReference>
<dbReference type="AlphaFoldDB" id="A0A922JZE6"/>
<feature type="region of interest" description="Disordered" evidence="1">
    <location>
        <begin position="44"/>
        <end position="74"/>
    </location>
</feature>
<protein>
    <submittedName>
        <fullName evidence="3">Uncharacterized protein</fullName>
    </submittedName>
</protein>
<feature type="compositionally biased region" description="Pro residues" evidence="1">
    <location>
        <begin position="64"/>
        <end position="74"/>
    </location>
</feature>
<gene>
    <name evidence="3" type="ORF">I3842_02G061100</name>
</gene>
<name>A0A922JZE6_CARIL</name>
<feature type="chain" id="PRO_5036997910" evidence="2">
    <location>
        <begin position="23"/>
        <end position="74"/>
    </location>
</feature>
<reference evidence="3" key="1">
    <citation type="submission" date="2021-01" db="EMBL/GenBank/DDBJ databases">
        <authorList>
            <person name="Lovell J.T."/>
            <person name="Bentley N."/>
            <person name="Bhattarai G."/>
            <person name="Jenkins J.W."/>
            <person name="Sreedasyam A."/>
            <person name="Alarcon Y."/>
            <person name="Bock C."/>
            <person name="Boston L."/>
            <person name="Carlson J."/>
            <person name="Cervantes K."/>
            <person name="Clermont K."/>
            <person name="Krom N."/>
            <person name="Kubenka K."/>
            <person name="Mamidi S."/>
            <person name="Mattison C."/>
            <person name="Monteros M."/>
            <person name="Pisani C."/>
            <person name="Plott C."/>
            <person name="Rajasekar S."/>
            <person name="Rhein H.S."/>
            <person name="Rohla C."/>
            <person name="Song M."/>
            <person name="Hilaire R.S."/>
            <person name="Shu S."/>
            <person name="Wells L."/>
            <person name="Wang X."/>
            <person name="Webber J."/>
            <person name="Heerema R.J."/>
            <person name="Klein P."/>
            <person name="Conner P."/>
            <person name="Grauke L."/>
            <person name="Grimwood J."/>
            <person name="Schmutz J."/>
            <person name="Randall J.J."/>
        </authorList>
    </citation>
    <scope>NUCLEOTIDE SEQUENCE</scope>
    <source>
        <tissue evidence="3">Leaf</tissue>
    </source>
</reference>
<sequence length="74" mass="8490">MAQKLSLILVIALLICVQMGAANREIILSEEKERHLKRYFHVRKPLRPPHCPPKEPVPPKRRPSPSPPRRCPPA</sequence>
<proteinExistence type="predicted"/>
<dbReference type="Proteomes" id="UP000811246">
    <property type="component" value="Chromosome 2"/>
</dbReference>
<evidence type="ECO:0000256" key="2">
    <source>
        <dbReference type="SAM" id="SignalP"/>
    </source>
</evidence>
<accession>A0A922JZE6</accession>
<feature type="signal peptide" evidence="2">
    <location>
        <begin position="1"/>
        <end position="22"/>
    </location>
</feature>
<evidence type="ECO:0000256" key="1">
    <source>
        <dbReference type="SAM" id="MobiDB-lite"/>
    </source>
</evidence>
<comment type="caution">
    <text evidence="3">The sequence shown here is derived from an EMBL/GenBank/DDBJ whole genome shotgun (WGS) entry which is preliminary data.</text>
</comment>
<keyword evidence="2" id="KW-0732">Signal</keyword>
<organism evidence="3 4">
    <name type="scientific">Carya illinoinensis</name>
    <name type="common">Pecan</name>
    <dbReference type="NCBI Taxonomy" id="32201"/>
    <lineage>
        <taxon>Eukaryota</taxon>
        <taxon>Viridiplantae</taxon>
        <taxon>Streptophyta</taxon>
        <taxon>Embryophyta</taxon>
        <taxon>Tracheophyta</taxon>
        <taxon>Spermatophyta</taxon>
        <taxon>Magnoliopsida</taxon>
        <taxon>eudicotyledons</taxon>
        <taxon>Gunneridae</taxon>
        <taxon>Pentapetalae</taxon>
        <taxon>rosids</taxon>
        <taxon>fabids</taxon>
        <taxon>Fagales</taxon>
        <taxon>Juglandaceae</taxon>
        <taxon>Carya</taxon>
    </lineage>
</organism>
<evidence type="ECO:0000313" key="3">
    <source>
        <dbReference type="EMBL" id="KAG6726036.1"/>
    </source>
</evidence>